<dbReference type="Gene3D" id="2.30.110.10">
    <property type="entry name" value="Electron Transport, Fmn-binding Protein, Chain A"/>
    <property type="match status" value="1"/>
</dbReference>
<evidence type="ECO:0000313" key="1">
    <source>
        <dbReference type="EMBL" id="MDJ1158127.1"/>
    </source>
</evidence>
<dbReference type="Proteomes" id="UP001321492">
    <property type="component" value="Unassembled WGS sequence"/>
</dbReference>
<gene>
    <name evidence="1" type="ORF">QNA08_07770</name>
</gene>
<keyword evidence="2" id="KW-1185">Reference proteome</keyword>
<dbReference type="PIRSF" id="PIRSF010372">
    <property type="entry name" value="PaiB"/>
    <property type="match status" value="1"/>
</dbReference>
<dbReference type="Pfam" id="PF04299">
    <property type="entry name" value="FMN_bind_2"/>
    <property type="match status" value="1"/>
</dbReference>
<organism evidence="1 2">
    <name type="scientific">Chelatococcus albus</name>
    <dbReference type="NCBI Taxonomy" id="3047466"/>
    <lineage>
        <taxon>Bacteria</taxon>
        <taxon>Pseudomonadati</taxon>
        <taxon>Pseudomonadota</taxon>
        <taxon>Alphaproteobacteria</taxon>
        <taxon>Hyphomicrobiales</taxon>
        <taxon>Chelatococcaceae</taxon>
        <taxon>Chelatococcus</taxon>
    </lineage>
</organism>
<dbReference type="PANTHER" id="PTHR35802:SF1">
    <property type="entry name" value="PROTEASE SYNTHASE AND SPORULATION PROTEIN PAI 2"/>
    <property type="match status" value="1"/>
</dbReference>
<dbReference type="PANTHER" id="PTHR35802">
    <property type="entry name" value="PROTEASE SYNTHASE AND SPORULATION PROTEIN PAI 2"/>
    <property type="match status" value="1"/>
</dbReference>
<sequence>MYQPPAFREDRIEVQHELMRRHPLALLVTLGSGGLVANPVPFVLDAAAGEKGVLRAHLARANRQWRDADPAVEVLAIFSGAEHYITPSWYETKRATGKVVPTWNYVIVQAYGRLVATEDAAWLRRQIAALTAAQEAGRQEPWAIEDAPEDFVAAQLKGIVGIELTITRIEAKWKASQNRPAADRAGVVAGLEREGTAEALAMAAVVAARSSG</sequence>
<comment type="caution">
    <text evidence="1">The sequence shown here is derived from an EMBL/GenBank/DDBJ whole genome shotgun (WGS) entry which is preliminary data.</text>
</comment>
<dbReference type="SUPFAM" id="SSF50475">
    <property type="entry name" value="FMN-binding split barrel"/>
    <property type="match status" value="1"/>
</dbReference>
<dbReference type="InterPro" id="IPR012349">
    <property type="entry name" value="Split_barrel_FMN-bd"/>
</dbReference>
<dbReference type="InterPro" id="IPR007396">
    <property type="entry name" value="TR_PAI2-type"/>
</dbReference>
<reference evidence="1 2" key="1">
    <citation type="submission" date="2023-05" db="EMBL/GenBank/DDBJ databases">
        <title>Chelatococcus sp. nov., a moderately thermophilic bacterium isolated from hot spring microbial mat.</title>
        <authorList>
            <person name="Hu C.-J."/>
            <person name="Li W.-J."/>
        </authorList>
    </citation>
    <scope>NUCLEOTIDE SEQUENCE [LARGE SCALE GENOMIC DNA]</scope>
    <source>
        <strain evidence="1 2">SYSU G07232</strain>
    </source>
</reference>
<accession>A0ABT7AFJ1</accession>
<proteinExistence type="predicted"/>
<dbReference type="EMBL" id="JASJEV010000004">
    <property type="protein sequence ID" value="MDJ1158127.1"/>
    <property type="molecule type" value="Genomic_DNA"/>
</dbReference>
<evidence type="ECO:0000313" key="2">
    <source>
        <dbReference type="Proteomes" id="UP001321492"/>
    </source>
</evidence>
<protein>
    <submittedName>
        <fullName evidence="1">FMN-binding negative transcriptional regulator</fullName>
    </submittedName>
</protein>
<name>A0ABT7AFJ1_9HYPH</name>
<dbReference type="RefSeq" id="WP_283740128.1">
    <property type="nucleotide sequence ID" value="NZ_JASJEV010000004.1"/>
</dbReference>